<dbReference type="InterPro" id="IPR013154">
    <property type="entry name" value="ADH-like_N"/>
</dbReference>
<reference evidence="6" key="1">
    <citation type="submission" date="2020-06" db="EMBL/GenBank/DDBJ databases">
        <title>Draft genomic sequecing of Geomonas sp. Red745.</title>
        <authorList>
            <person name="Itoh H."/>
            <person name="Xu Z.X."/>
            <person name="Ushijima N."/>
            <person name="Masuda Y."/>
            <person name="Shiratori Y."/>
            <person name="Senoo K."/>
        </authorList>
    </citation>
    <scope>NUCLEOTIDE SEQUENCE [LARGE SCALE GENOMIC DNA]</scope>
    <source>
        <strain evidence="6">Red745</strain>
    </source>
</reference>
<keyword evidence="3" id="KW-0479">Metal-binding</keyword>
<dbReference type="SUPFAM" id="SSF51735">
    <property type="entry name" value="NAD(P)-binding Rossmann-fold domains"/>
    <property type="match status" value="1"/>
</dbReference>
<evidence type="ECO:0000256" key="3">
    <source>
        <dbReference type="RuleBase" id="RU364000"/>
    </source>
</evidence>
<evidence type="ECO:0000313" key="5">
    <source>
        <dbReference type="EMBL" id="GFO66943.1"/>
    </source>
</evidence>
<dbReference type="GO" id="GO:0016491">
    <property type="term" value="F:oxidoreductase activity"/>
    <property type="evidence" value="ECO:0007669"/>
    <property type="project" value="UniProtKB-KW"/>
</dbReference>
<evidence type="ECO:0000259" key="4">
    <source>
        <dbReference type="SMART" id="SM00829"/>
    </source>
</evidence>
<dbReference type="SMART" id="SM00829">
    <property type="entry name" value="PKS_ER"/>
    <property type="match status" value="1"/>
</dbReference>
<dbReference type="PANTHER" id="PTHR44154">
    <property type="entry name" value="QUINONE OXIDOREDUCTASE"/>
    <property type="match status" value="1"/>
</dbReference>
<name>A0A6V8N5Q0_9BACT</name>
<proteinExistence type="inferred from homology"/>
<keyword evidence="6" id="KW-1185">Reference proteome</keyword>
<dbReference type="InterPro" id="IPR036291">
    <property type="entry name" value="NAD(P)-bd_dom_sf"/>
</dbReference>
<evidence type="ECO:0000313" key="6">
    <source>
        <dbReference type="Proteomes" id="UP000587586"/>
    </source>
</evidence>
<dbReference type="RefSeq" id="WP_183359469.1">
    <property type="nucleotide sequence ID" value="NZ_BLXZ01000001.1"/>
</dbReference>
<keyword evidence="3" id="KW-0862">Zinc</keyword>
<organism evidence="5 6">
    <name type="scientific">Geomonas limicola</name>
    <dbReference type="NCBI Taxonomy" id="2740186"/>
    <lineage>
        <taxon>Bacteria</taxon>
        <taxon>Pseudomonadati</taxon>
        <taxon>Thermodesulfobacteriota</taxon>
        <taxon>Desulfuromonadia</taxon>
        <taxon>Geobacterales</taxon>
        <taxon>Geobacteraceae</taxon>
        <taxon>Geomonas</taxon>
    </lineage>
</organism>
<dbReference type="GO" id="GO:0008270">
    <property type="term" value="F:zinc ion binding"/>
    <property type="evidence" value="ECO:0007669"/>
    <property type="project" value="InterPro"/>
</dbReference>
<comment type="caution">
    <text evidence="5">The sequence shown here is derived from an EMBL/GenBank/DDBJ whole genome shotgun (WGS) entry which is preliminary data.</text>
</comment>
<dbReference type="AlphaFoldDB" id="A0A6V8N5Q0"/>
<feature type="domain" description="Enoyl reductase (ER)" evidence="4">
    <location>
        <begin position="10"/>
        <end position="323"/>
    </location>
</feature>
<evidence type="ECO:0000256" key="2">
    <source>
        <dbReference type="ARBA" id="ARBA00022857"/>
    </source>
</evidence>
<dbReference type="Gene3D" id="3.90.180.10">
    <property type="entry name" value="Medium-chain alcohol dehydrogenases, catalytic domain"/>
    <property type="match status" value="1"/>
</dbReference>
<keyword evidence="3" id="KW-0560">Oxidoreductase</keyword>
<dbReference type="InterPro" id="IPR014182">
    <property type="entry name" value="ADH_Zn_typ-1"/>
</dbReference>
<dbReference type="CDD" id="cd08252">
    <property type="entry name" value="AL_MDR"/>
    <property type="match status" value="1"/>
</dbReference>
<gene>
    <name evidence="5" type="ORF">GMLC_05220</name>
</gene>
<evidence type="ECO:0000256" key="1">
    <source>
        <dbReference type="ARBA" id="ARBA00010371"/>
    </source>
</evidence>
<comment type="similarity">
    <text evidence="1 3">Belongs to the zinc-containing alcohol dehydrogenase family. Quinone oxidoreductase subfamily.</text>
</comment>
<dbReference type="InterPro" id="IPR013149">
    <property type="entry name" value="ADH-like_C"/>
</dbReference>
<dbReference type="Gene3D" id="3.40.50.720">
    <property type="entry name" value="NAD(P)-binding Rossmann-like Domain"/>
    <property type="match status" value="1"/>
</dbReference>
<dbReference type="PANTHER" id="PTHR44154:SF1">
    <property type="entry name" value="QUINONE OXIDOREDUCTASE"/>
    <property type="match status" value="1"/>
</dbReference>
<dbReference type="EMBL" id="BLXZ01000001">
    <property type="protein sequence ID" value="GFO66943.1"/>
    <property type="molecule type" value="Genomic_DNA"/>
</dbReference>
<sequence length="325" mass="35551">MKAFVYQKAHPLTEFALKQQELPDPKPGPLDLLVRVKAFSCNPVDYKIRQGRSSEDTPIILGWDAAGIVEAVGNEVRDFNVGDEVYYAGDLNRPGSYAELQTVDHRLVAQKPALLDFADAAALPLTALTAYEALLERGVHYTGATKALIIGGAGGVGSIAIQLLKAETAATVIATASRPETVAWAKEMGADRVIGRNLKDELPTGGPGIDVIFSTTHTADYLEMIPDLLRPFGHLMVIDDPATLDIVPFKWKALSVHWEFMFSKSVFGFHLETQGDILRKVAAMVDTHRVKTTRSKTYAANLDNLRSVHQELEQGTMIGKAVLEW</sequence>
<dbReference type="SUPFAM" id="SSF50129">
    <property type="entry name" value="GroES-like"/>
    <property type="match status" value="1"/>
</dbReference>
<dbReference type="Pfam" id="PF08240">
    <property type="entry name" value="ADH_N"/>
    <property type="match status" value="1"/>
</dbReference>
<keyword evidence="2" id="KW-0521">NADP</keyword>
<dbReference type="NCBIfam" id="TIGR02817">
    <property type="entry name" value="adh_fam_1"/>
    <property type="match status" value="1"/>
</dbReference>
<protein>
    <recommendedName>
        <fullName evidence="3">Zinc-type alcohol dehydrogenase-like protein</fullName>
    </recommendedName>
</protein>
<dbReference type="InterPro" id="IPR051603">
    <property type="entry name" value="Zinc-ADH_QOR/CCCR"/>
</dbReference>
<dbReference type="InterPro" id="IPR011032">
    <property type="entry name" value="GroES-like_sf"/>
</dbReference>
<accession>A0A6V8N5Q0</accession>
<dbReference type="InterPro" id="IPR020843">
    <property type="entry name" value="ER"/>
</dbReference>
<dbReference type="Proteomes" id="UP000587586">
    <property type="component" value="Unassembled WGS sequence"/>
</dbReference>
<dbReference type="Pfam" id="PF00107">
    <property type="entry name" value="ADH_zinc_N"/>
    <property type="match status" value="1"/>
</dbReference>